<sequence>MPHRWYQNPYMMDPRMDDHHMERAYYHVKRAYKHMKRMMEHRRSPYRSPYDYPYDDMDESPYIDHNPYTSYGS</sequence>
<comment type="caution">
    <text evidence="1">The sequence shown here is derived from an EMBL/GenBank/DDBJ whole genome shotgun (WGS) entry which is preliminary data.</text>
</comment>
<accession>A0A235B2H3</accession>
<name>A0A235B2H3_9BACL</name>
<dbReference type="EMBL" id="NOWF01000018">
    <property type="protein sequence ID" value="OYD06159.1"/>
    <property type="molecule type" value="Genomic_DNA"/>
</dbReference>
<evidence type="ECO:0000313" key="1">
    <source>
        <dbReference type="EMBL" id="OYD06159.1"/>
    </source>
</evidence>
<dbReference type="RefSeq" id="WP_094265965.1">
    <property type="nucleotide sequence ID" value="NZ_NOWF01000018.1"/>
</dbReference>
<dbReference type="Proteomes" id="UP000215459">
    <property type="component" value="Unassembled WGS sequence"/>
</dbReference>
<organism evidence="1 2">
    <name type="scientific">Paludifilum halophilum</name>
    <dbReference type="NCBI Taxonomy" id="1642702"/>
    <lineage>
        <taxon>Bacteria</taxon>
        <taxon>Bacillati</taxon>
        <taxon>Bacillota</taxon>
        <taxon>Bacilli</taxon>
        <taxon>Bacillales</taxon>
        <taxon>Thermoactinomycetaceae</taxon>
        <taxon>Paludifilum</taxon>
    </lineage>
</organism>
<dbReference type="AlphaFoldDB" id="A0A235B2H3"/>
<evidence type="ECO:0000313" key="2">
    <source>
        <dbReference type="Proteomes" id="UP000215459"/>
    </source>
</evidence>
<gene>
    <name evidence="1" type="ORF">CHM34_17835</name>
</gene>
<reference evidence="1 2" key="1">
    <citation type="submission" date="2017-07" db="EMBL/GenBank/DDBJ databases">
        <title>The genome sequence of Paludifilum halophilum highlights mechanisms for microbial adaptation to high salt environemnts.</title>
        <authorList>
            <person name="Belbahri L."/>
        </authorList>
    </citation>
    <scope>NUCLEOTIDE SEQUENCE [LARGE SCALE GENOMIC DNA]</scope>
    <source>
        <strain evidence="1 2">DSM 102817</strain>
    </source>
</reference>
<proteinExistence type="predicted"/>
<protein>
    <submittedName>
        <fullName evidence="1">Uncharacterized protein</fullName>
    </submittedName>
</protein>
<keyword evidence="2" id="KW-1185">Reference proteome</keyword>